<dbReference type="Pfam" id="PF00990">
    <property type="entry name" value="GGDEF"/>
    <property type="match status" value="1"/>
</dbReference>
<evidence type="ECO:0000256" key="1">
    <source>
        <dbReference type="ARBA" id="ARBA00012528"/>
    </source>
</evidence>
<dbReference type="SUPFAM" id="SSF52172">
    <property type="entry name" value="CheY-like"/>
    <property type="match status" value="1"/>
</dbReference>
<evidence type="ECO:0000313" key="7">
    <source>
        <dbReference type="EMBL" id="BAF88410.1"/>
    </source>
</evidence>
<evidence type="ECO:0000256" key="3">
    <source>
        <dbReference type="PROSITE-ProRule" id="PRU00169"/>
    </source>
</evidence>
<gene>
    <name evidence="7" type="ordered locus">AZC_2412</name>
</gene>
<dbReference type="PANTHER" id="PTHR45138">
    <property type="entry name" value="REGULATORY COMPONENTS OF SENSORY TRANSDUCTION SYSTEM"/>
    <property type="match status" value="1"/>
</dbReference>
<dbReference type="InterPro" id="IPR001789">
    <property type="entry name" value="Sig_transdc_resp-reg_receiver"/>
</dbReference>
<dbReference type="PROSITE" id="PS50110">
    <property type="entry name" value="RESPONSE_REGULATORY"/>
    <property type="match status" value="1"/>
</dbReference>
<accession>A8I6I4</accession>
<dbReference type="eggNOG" id="COG3706">
    <property type="taxonomic scope" value="Bacteria"/>
</dbReference>
<protein>
    <recommendedName>
        <fullName evidence="1">diguanylate cyclase</fullName>
        <ecNumber evidence="1">2.7.7.65</ecNumber>
    </recommendedName>
</protein>
<dbReference type="SMART" id="SM00448">
    <property type="entry name" value="REC"/>
    <property type="match status" value="1"/>
</dbReference>
<dbReference type="GO" id="GO:0052621">
    <property type="term" value="F:diguanylate cyclase activity"/>
    <property type="evidence" value="ECO:0007669"/>
    <property type="project" value="UniProtKB-EC"/>
</dbReference>
<reference evidence="7 8" key="1">
    <citation type="journal article" date="2007" name="Appl. Environ. Microbiol.">
        <title>Rhizobial factors required for stem nodule maturation and maintenance in Sesbania rostrata-Azorhizobium caulinodans ORS571 symbiosis.</title>
        <authorList>
            <person name="Suzuki S."/>
            <person name="Aono T."/>
            <person name="Lee KB."/>
            <person name="Suzuki T."/>
            <person name="Liu CT."/>
            <person name="Miwa H."/>
            <person name="Wakao S."/>
            <person name="Iki T."/>
            <person name="Oyaizu H."/>
        </authorList>
    </citation>
    <scope>NUCLEOTIDE SEQUENCE [LARGE SCALE GENOMIC DNA]</scope>
    <source>
        <strain evidence="8">ATCC 43989 / DSM 5975 / JCM 20966 / LMG 6465 / NBRC 14845 / NCIMB 13405 / ORS 571</strain>
    </source>
</reference>
<dbReference type="CDD" id="cd01949">
    <property type="entry name" value="GGDEF"/>
    <property type="match status" value="1"/>
</dbReference>
<feature type="domain" description="GGDEF" evidence="6">
    <location>
        <begin position="213"/>
        <end position="343"/>
    </location>
</feature>
<dbReference type="AlphaFoldDB" id="A8I6I4"/>
<evidence type="ECO:0000259" key="5">
    <source>
        <dbReference type="PROSITE" id="PS50110"/>
    </source>
</evidence>
<evidence type="ECO:0000256" key="2">
    <source>
        <dbReference type="ARBA" id="ARBA00034247"/>
    </source>
</evidence>
<name>A8I6I4_AZOC5</name>
<evidence type="ECO:0000259" key="6">
    <source>
        <dbReference type="PROSITE" id="PS50887"/>
    </source>
</evidence>
<dbReference type="InterPro" id="IPR011006">
    <property type="entry name" value="CheY-like_superfamily"/>
</dbReference>
<dbReference type="GO" id="GO:0000160">
    <property type="term" value="P:phosphorelay signal transduction system"/>
    <property type="evidence" value="ECO:0007669"/>
    <property type="project" value="InterPro"/>
</dbReference>
<dbReference type="InterPro" id="IPR043128">
    <property type="entry name" value="Rev_trsase/Diguanyl_cyclase"/>
</dbReference>
<dbReference type="KEGG" id="azc:AZC_2412"/>
<dbReference type="Gene3D" id="3.30.70.270">
    <property type="match status" value="1"/>
</dbReference>
<reference evidence="7 8" key="5">
    <citation type="journal article" date="2010" name="Appl. Environ. Microbiol.">
        <title>phrR-like gene praR of Azorhizobium caulinodans ORS571 is essential for symbiosis with Sesbania rostrata and is involved in expression of reb genes.</title>
        <authorList>
            <person name="Akiba N."/>
            <person name="Aono T."/>
            <person name="Toyazaki H."/>
            <person name="Sato S."/>
            <person name="Oyaizu H."/>
        </authorList>
    </citation>
    <scope>NUCLEOTIDE SEQUENCE [LARGE SCALE GENOMIC DNA]</scope>
    <source>
        <strain evidence="8">ATCC 43989 / DSM 5975 / JCM 20966 / LMG 6465 / NBRC 14845 / NCIMB 13405 / ORS 571</strain>
    </source>
</reference>
<sequence length="367" mass="39700">MRDSALACALPSDSVGHGGCDSARPRRFTCARPRRMPGPAFSVAHLVIVQRVVSMRIVLVDASRVTLKLIGRMLTDNGHEVVCFSDGLEALAYLHGGSEIDLLMTSFETPGVPGIQLCWEARLIANGDRPLYVIAMSSSNDADHLAEALDSGADDFIRKPPAPMELDARLRAAERLNQARRELVRLATRDGLTGLLNRRAFFIQAEDLLRHGIVASVILLDIDHFKQVNDTYGHDGGDVVLTAVARAMSAYAGRAARVGGEEFAILLPGVTESDAYEEAERLRWRIADTAVTLRDGRTISVTASLGVAEHATDDNADEWMKRADIALYAAKTGGRNRTVMGEEVSDVDGRGSGLARSGGGRVRQRAE</sequence>
<reference evidence="7 8" key="4">
    <citation type="journal article" date="2009" name="Appl. Environ. Microbiol.">
        <title>Comparative genome-wide transcriptional profiling of Azorhizobium caulinodans ORS571 grown under free-living and symbiotic conditions.</title>
        <authorList>
            <person name="Tsukada S."/>
            <person name="Aono T."/>
            <person name="Akiba N."/>
            <person name="Lee KB."/>
            <person name="Liu CT."/>
            <person name="Toyazaki H."/>
            <person name="Oyaizu H."/>
        </authorList>
    </citation>
    <scope>NUCLEOTIDE SEQUENCE [LARGE SCALE GENOMIC DNA]</scope>
    <source>
        <strain evidence="8">ATCC 43989 / DSM 5975 / JCM 20966 / LMG 6465 / NBRC 14845 / NCIMB 13405 / ORS 571</strain>
    </source>
</reference>
<dbReference type="Gene3D" id="3.40.50.2300">
    <property type="match status" value="1"/>
</dbReference>
<dbReference type="FunFam" id="3.30.70.270:FF:000001">
    <property type="entry name" value="Diguanylate cyclase domain protein"/>
    <property type="match status" value="1"/>
</dbReference>
<comment type="catalytic activity">
    <reaction evidence="2">
        <text>2 GTP = 3',3'-c-di-GMP + 2 diphosphate</text>
        <dbReference type="Rhea" id="RHEA:24898"/>
        <dbReference type="ChEBI" id="CHEBI:33019"/>
        <dbReference type="ChEBI" id="CHEBI:37565"/>
        <dbReference type="ChEBI" id="CHEBI:58805"/>
        <dbReference type="EC" id="2.7.7.65"/>
    </reaction>
</comment>
<reference evidence="7 8" key="6">
    <citation type="journal article" date="2011" name="Appl. Environ. Microbiol.">
        <title>Involvement of the azorhizobial chromosome partition gene (parA) in the onset of bacteroid differentiation during Sesbania rostrata stem nodule development.</title>
        <authorList>
            <person name="Liu CT."/>
            <person name="Lee KB."/>
            <person name="Wang YS."/>
            <person name="Peng MH."/>
            <person name="Lee KT."/>
            <person name="Suzuki S."/>
            <person name="Suzuki T."/>
            <person name="Oyaizu H."/>
        </authorList>
    </citation>
    <scope>NUCLEOTIDE SEQUENCE [LARGE SCALE GENOMIC DNA]</scope>
    <source>
        <strain evidence="8">ATCC 43989 / DSM 5975 / JCM 20966 / LMG 6465 / NBRC 14845 / NCIMB 13405 / ORS 571</strain>
    </source>
</reference>
<reference evidence="8" key="2">
    <citation type="submission" date="2007-04" db="EMBL/GenBank/DDBJ databases">
        <title>Complete genome sequence of the nitrogen-fixing bacterium Azorhizobium caulinodans ORS571.</title>
        <authorList>
            <person name="Lee K.B."/>
            <person name="Backer P.D."/>
            <person name="Aono T."/>
            <person name="Liu C.T."/>
            <person name="Suzuki S."/>
            <person name="Suzuki T."/>
            <person name="Kaneko T."/>
            <person name="Yamada M."/>
            <person name="Tabata S."/>
            <person name="Kupfer D.M."/>
            <person name="Najar F.Z."/>
            <person name="Wiley G.B."/>
            <person name="Roe B."/>
            <person name="Binnewies T."/>
            <person name="Ussery D."/>
            <person name="Vereecke D."/>
            <person name="Gevers D."/>
            <person name="Holsters M."/>
            <person name="Oyaizu H."/>
        </authorList>
    </citation>
    <scope>NUCLEOTIDE SEQUENCE [LARGE SCALE GENOMIC DNA]</scope>
    <source>
        <strain evidence="8">ATCC 43989 / DSM 5975 / JCM 20966 / LMG 6465 / NBRC 14845 / NCIMB 13405 / ORS 571</strain>
    </source>
</reference>
<keyword evidence="8" id="KW-1185">Reference proteome</keyword>
<evidence type="ECO:0000256" key="4">
    <source>
        <dbReference type="SAM" id="MobiDB-lite"/>
    </source>
</evidence>
<dbReference type="STRING" id="438753.AZC_2412"/>
<feature type="compositionally biased region" description="Gly residues" evidence="4">
    <location>
        <begin position="350"/>
        <end position="361"/>
    </location>
</feature>
<reference evidence="7 8" key="3">
    <citation type="journal article" date="2008" name="BMC Genomics">
        <title>The genome of the versatile nitrogen fixer Azorhizobium caulinodans ORS571.</title>
        <authorList>
            <person name="Lee KB."/>
            <person name="Backer P.D."/>
            <person name="Aono T."/>
            <person name="Liu CT."/>
            <person name="Suzuki S."/>
            <person name="Suzuki T."/>
            <person name="Kaneko T."/>
            <person name="Yamada M."/>
            <person name="Tabata S."/>
            <person name="Kupfer D.M."/>
            <person name="Najar F.Z."/>
            <person name="Wiley G.B."/>
            <person name="Roe B."/>
            <person name="Binnewies T.T."/>
            <person name="Ussery D.W."/>
            <person name="D'Haeze W."/>
            <person name="Herder J.D."/>
            <person name="Gevers D."/>
            <person name="Vereecke D."/>
            <person name="Holsters M."/>
            <person name="Oyaizu H."/>
        </authorList>
    </citation>
    <scope>NUCLEOTIDE SEQUENCE [LARGE SCALE GENOMIC DNA]</scope>
    <source>
        <strain evidence="8">ATCC 43989 / DSM 5975 / JCM 20966 / LMG 6465 / NBRC 14845 / NCIMB 13405 / ORS 571</strain>
    </source>
</reference>
<feature type="domain" description="Response regulatory" evidence="5">
    <location>
        <begin position="56"/>
        <end position="174"/>
    </location>
</feature>
<dbReference type="PANTHER" id="PTHR45138:SF9">
    <property type="entry name" value="DIGUANYLATE CYCLASE DGCM-RELATED"/>
    <property type="match status" value="1"/>
</dbReference>
<dbReference type="Proteomes" id="UP000000270">
    <property type="component" value="Chromosome"/>
</dbReference>
<dbReference type="PROSITE" id="PS50887">
    <property type="entry name" value="GGDEF"/>
    <property type="match status" value="1"/>
</dbReference>
<dbReference type="InterPro" id="IPR029787">
    <property type="entry name" value="Nucleotide_cyclase"/>
</dbReference>
<feature type="region of interest" description="Disordered" evidence="4">
    <location>
        <begin position="340"/>
        <end position="367"/>
    </location>
</feature>
<organism evidence="7 8">
    <name type="scientific">Azorhizobium caulinodans (strain ATCC 43989 / DSM 5975 / JCM 20966 / LMG 6465 / NBRC 14845 / NCIMB 13405 / ORS 571)</name>
    <dbReference type="NCBI Taxonomy" id="438753"/>
    <lineage>
        <taxon>Bacteria</taxon>
        <taxon>Pseudomonadati</taxon>
        <taxon>Pseudomonadota</taxon>
        <taxon>Alphaproteobacteria</taxon>
        <taxon>Hyphomicrobiales</taxon>
        <taxon>Xanthobacteraceae</taxon>
        <taxon>Azorhizobium</taxon>
    </lineage>
</organism>
<dbReference type="SMART" id="SM00267">
    <property type="entry name" value="GGDEF"/>
    <property type="match status" value="1"/>
</dbReference>
<dbReference type="SUPFAM" id="SSF55073">
    <property type="entry name" value="Nucleotide cyclase"/>
    <property type="match status" value="1"/>
</dbReference>
<dbReference type="EC" id="2.7.7.65" evidence="1"/>
<evidence type="ECO:0000313" key="8">
    <source>
        <dbReference type="Proteomes" id="UP000000270"/>
    </source>
</evidence>
<dbReference type="NCBIfam" id="TIGR00254">
    <property type="entry name" value="GGDEF"/>
    <property type="match status" value="1"/>
</dbReference>
<dbReference type="EMBL" id="AP009384">
    <property type="protein sequence ID" value="BAF88410.1"/>
    <property type="molecule type" value="Genomic_DNA"/>
</dbReference>
<dbReference type="Pfam" id="PF00072">
    <property type="entry name" value="Response_reg"/>
    <property type="match status" value="1"/>
</dbReference>
<dbReference type="CDD" id="cd00156">
    <property type="entry name" value="REC"/>
    <property type="match status" value="1"/>
</dbReference>
<dbReference type="HOGENOM" id="CLU_000445_11_28_5"/>
<dbReference type="InterPro" id="IPR000160">
    <property type="entry name" value="GGDEF_dom"/>
</dbReference>
<proteinExistence type="predicted"/>
<comment type="caution">
    <text evidence="3">Lacks conserved residue(s) required for the propagation of feature annotation.</text>
</comment>
<dbReference type="InterPro" id="IPR050469">
    <property type="entry name" value="Diguanylate_Cyclase"/>
</dbReference>